<keyword evidence="1" id="KW-0812">Transmembrane</keyword>
<gene>
    <name evidence="3" type="ORF">NCTC9836_02844</name>
</gene>
<dbReference type="GO" id="GO:0016491">
    <property type="term" value="F:oxidoreductase activity"/>
    <property type="evidence" value="ECO:0007669"/>
    <property type="project" value="InterPro"/>
</dbReference>
<reference evidence="3 4" key="1">
    <citation type="submission" date="2018-06" db="EMBL/GenBank/DDBJ databases">
        <authorList>
            <consortium name="Pathogen Informatics"/>
            <person name="Doyle S."/>
        </authorList>
    </citation>
    <scope>NUCLEOTIDE SEQUENCE [LARGE SCALE GENOMIC DNA]</scope>
    <source>
        <strain evidence="3 4">NCTC9836</strain>
    </source>
</reference>
<sequence length="155" mass="18425">MLIFLTIAFALLYSSLIEYCLHRFALHHSPKQRHIVNHHQKFHGSKTYQSKYITPKDVISNKKYIFSNILPSIPFSLILFTINQGLGLLFIITSISYTLWVEYVHYFFHKGGNSLLEHLKFFQTLKEHHRIHHCIYNTNYGIASRLWDKVFKTKK</sequence>
<keyword evidence="4" id="KW-1185">Reference proteome</keyword>
<name>A0A381JCE8_9CLOT</name>
<dbReference type="AlphaFoldDB" id="A0A381JCE8"/>
<protein>
    <submittedName>
        <fullName evidence="3">Fatty acid hydroxylase superfamily</fullName>
    </submittedName>
</protein>
<accession>A0A381JCE8</accession>
<feature type="domain" description="Fatty acid hydroxylase" evidence="2">
    <location>
        <begin position="8"/>
        <end position="153"/>
    </location>
</feature>
<keyword evidence="1" id="KW-1133">Transmembrane helix</keyword>
<evidence type="ECO:0000256" key="1">
    <source>
        <dbReference type="SAM" id="Phobius"/>
    </source>
</evidence>
<proteinExistence type="predicted"/>
<evidence type="ECO:0000259" key="2">
    <source>
        <dbReference type="Pfam" id="PF04116"/>
    </source>
</evidence>
<keyword evidence="1" id="KW-0472">Membrane</keyword>
<dbReference type="OrthoDB" id="9770329at2"/>
<dbReference type="Proteomes" id="UP000254664">
    <property type="component" value="Unassembled WGS sequence"/>
</dbReference>
<organism evidence="3 4">
    <name type="scientific">Clostridium putrefaciens</name>
    <dbReference type="NCBI Taxonomy" id="99675"/>
    <lineage>
        <taxon>Bacteria</taxon>
        <taxon>Bacillati</taxon>
        <taxon>Bacillota</taxon>
        <taxon>Clostridia</taxon>
        <taxon>Eubacteriales</taxon>
        <taxon>Clostridiaceae</taxon>
        <taxon>Clostridium</taxon>
    </lineage>
</organism>
<dbReference type="InterPro" id="IPR006694">
    <property type="entry name" value="Fatty_acid_hydroxylase"/>
</dbReference>
<dbReference type="GO" id="GO:0005506">
    <property type="term" value="F:iron ion binding"/>
    <property type="evidence" value="ECO:0007669"/>
    <property type="project" value="InterPro"/>
</dbReference>
<evidence type="ECO:0000313" key="3">
    <source>
        <dbReference type="EMBL" id="SUY48438.1"/>
    </source>
</evidence>
<dbReference type="Pfam" id="PF04116">
    <property type="entry name" value="FA_hydroxylase"/>
    <property type="match status" value="1"/>
</dbReference>
<dbReference type="RefSeq" id="WP_115642253.1">
    <property type="nucleotide sequence ID" value="NZ_UFWZ01000001.1"/>
</dbReference>
<feature type="transmembrane region" description="Helical" evidence="1">
    <location>
        <begin position="77"/>
        <end position="100"/>
    </location>
</feature>
<dbReference type="EMBL" id="UFWZ01000001">
    <property type="protein sequence ID" value="SUY48438.1"/>
    <property type="molecule type" value="Genomic_DNA"/>
</dbReference>
<dbReference type="GO" id="GO:0008610">
    <property type="term" value="P:lipid biosynthetic process"/>
    <property type="evidence" value="ECO:0007669"/>
    <property type="project" value="InterPro"/>
</dbReference>
<evidence type="ECO:0000313" key="4">
    <source>
        <dbReference type="Proteomes" id="UP000254664"/>
    </source>
</evidence>